<gene>
    <name evidence="1" type="ORF">OE105_09020</name>
</gene>
<sequence>MAQLIKLQDYISRYETGIYKYPPRFIRMKRKQWEQWKQSWEEQKEAYKNGKLDDFLWDDSQEKRGSFLNKLTGWFHRKNDLDLDEWFEENKSYQPVPQSIDQLKKQFLDDLFQVQILWASSTLTERSYVDSSFYREEQLKFLLQRLPDTFLLLYKPIFLLKKAPMEGDSIILTPTEVFLFIFLEEERDAVFAEGEGRFWMKRTQGKNSPFVNPMIQLNRMEAIIRSIFQHNSIDIPIKKIILSRNGYIDFPSAPFGVTLVDQRNFQVWLKKIQTFSSPLKHMQLKAAQSILQYCKTNSISRVDER</sequence>
<name>A0A9E8RWH5_9BACI</name>
<reference evidence="1" key="1">
    <citation type="submission" date="2022-09" db="EMBL/GenBank/DDBJ databases">
        <title>Complete Genomes of Fervidibacillus albus and Fervidibacillus halotolerans isolated from tidal flat sediments.</title>
        <authorList>
            <person name="Kwon K.K."/>
            <person name="Yang S.-H."/>
            <person name="Park M.J."/>
            <person name="Oh H.-M."/>
        </authorList>
    </citation>
    <scope>NUCLEOTIDE SEQUENCE</scope>
    <source>
        <strain evidence="1">MEBiC13594</strain>
    </source>
</reference>
<proteinExistence type="predicted"/>
<evidence type="ECO:0000313" key="2">
    <source>
        <dbReference type="Proteomes" id="UP001164726"/>
    </source>
</evidence>
<dbReference type="AlphaFoldDB" id="A0A9E8RWH5"/>
<evidence type="ECO:0000313" key="1">
    <source>
        <dbReference type="EMBL" id="WAA11760.1"/>
    </source>
</evidence>
<dbReference type="Proteomes" id="UP001164726">
    <property type="component" value="Chromosome"/>
</dbReference>
<accession>A0A9E8RWH5</accession>
<dbReference type="RefSeq" id="WP_275419879.1">
    <property type="nucleotide sequence ID" value="NZ_CP106877.1"/>
</dbReference>
<dbReference type="EMBL" id="CP106877">
    <property type="protein sequence ID" value="WAA11760.1"/>
    <property type="molecule type" value="Genomic_DNA"/>
</dbReference>
<organism evidence="1 2">
    <name type="scientific">Fervidibacillus halotolerans</name>
    <dbReference type="NCBI Taxonomy" id="2980027"/>
    <lineage>
        <taxon>Bacteria</taxon>
        <taxon>Bacillati</taxon>
        <taxon>Bacillota</taxon>
        <taxon>Bacilli</taxon>
        <taxon>Bacillales</taxon>
        <taxon>Bacillaceae</taxon>
        <taxon>Fervidibacillus</taxon>
    </lineage>
</organism>
<keyword evidence="2" id="KW-1185">Reference proteome</keyword>
<dbReference type="KEGG" id="fhl:OE105_09020"/>
<protein>
    <submittedName>
        <fullName evidence="1">NERD domain-containing protein</fullName>
    </submittedName>
</protein>